<dbReference type="Gene3D" id="1.10.287.450">
    <property type="entry name" value="Helix hairpin bin"/>
    <property type="match status" value="1"/>
</dbReference>
<evidence type="ECO:0000259" key="10">
    <source>
        <dbReference type="Pfam" id="PF09302"/>
    </source>
</evidence>
<keyword evidence="3" id="KW-0238">DNA-binding</keyword>
<reference evidence="12 13" key="1">
    <citation type="journal article" date="2018" name="G3 (Bethesda)">
        <title>A High-Quality Reference Genome for the Invasive Mosquitofish Gambusia affinis Using a Chicago Library.</title>
        <authorList>
            <person name="Hoffberg S.L."/>
            <person name="Troendle N.J."/>
            <person name="Glenn T.C."/>
            <person name="Mahmud O."/>
            <person name="Louha S."/>
            <person name="Chalopin D."/>
            <person name="Bennetzen J.L."/>
            <person name="Mauricio R."/>
        </authorList>
    </citation>
    <scope>NUCLEOTIDE SEQUENCE [LARGE SCALE GENOMIC DNA]</scope>
    <source>
        <strain evidence="12">NE01/NJP1002.9</strain>
        <tissue evidence="12">Muscle</tissue>
    </source>
</reference>
<feature type="region of interest" description="Disordered" evidence="9">
    <location>
        <begin position="549"/>
        <end position="577"/>
    </location>
</feature>
<feature type="compositionally biased region" description="Basic and acidic residues" evidence="9">
    <location>
        <begin position="90"/>
        <end position="101"/>
    </location>
</feature>
<dbReference type="PANTHER" id="PTHR32235">
    <property type="entry name" value="NON-HOMOLOGOUS END-JOINING FACTOR 1"/>
    <property type="match status" value="1"/>
</dbReference>
<dbReference type="PANTHER" id="PTHR32235:SF1">
    <property type="entry name" value="NON-HOMOLOGOUS END-JOINING FACTOR 1"/>
    <property type="match status" value="1"/>
</dbReference>
<evidence type="ECO:0000256" key="4">
    <source>
        <dbReference type="ARBA" id="ARBA00023204"/>
    </source>
</evidence>
<keyword evidence="4" id="KW-0234">DNA repair</keyword>
<dbReference type="InterPro" id="IPR015381">
    <property type="entry name" value="XLF-like_N"/>
</dbReference>
<dbReference type="InterPro" id="IPR038051">
    <property type="entry name" value="XRCC4-like_N_sf"/>
</dbReference>
<dbReference type="FunFam" id="2.170.210.10:FF:000001">
    <property type="entry name" value="Non-homologous end-joining factor 1"/>
    <property type="match status" value="1"/>
</dbReference>
<dbReference type="Pfam" id="PF21928">
    <property type="entry name" value="XLF_CC"/>
    <property type="match status" value="1"/>
</dbReference>
<dbReference type="Pfam" id="PF09302">
    <property type="entry name" value="XLF"/>
    <property type="match status" value="1"/>
</dbReference>
<evidence type="ECO:0000313" key="13">
    <source>
        <dbReference type="Proteomes" id="UP000250572"/>
    </source>
</evidence>
<comment type="similarity">
    <text evidence="6">Belongs to the XRCC4-XLF family. XLF subfamily.</text>
</comment>
<dbReference type="InterPro" id="IPR052287">
    <property type="entry name" value="NHEJ_factor"/>
</dbReference>
<gene>
    <name evidence="12" type="ORF">CCH79_00020052</name>
</gene>
<dbReference type="EMBL" id="NHOQ01002563">
    <property type="protein sequence ID" value="PWA15958.1"/>
    <property type="molecule type" value="Genomic_DNA"/>
</dbReference>
<comment type="caution">
    <text evidence="12">The sequence shown here is derived from an EMBL/GenBank/DDBJ whole genome shotgun (WGS) entry which is preliminary data.</text>
</comment>
<keyword evidence="13" id="KW-1185">Reference proteome</keyword>
<dbReference type="AlphaFoldDB" id="A0A315V145"/>
<feature type="region of interest" description="Disordered" evidence="9">
    <location>
        <begin position="82"/>
        <end position="143"/>
    </location>
</feature>
<proteinExistence type="inferred from homology"/>
<organism evidence="12 13">
    <name type="scientific">Gambusia affinis</name>
    <name type="common">Western mosquitofish</name>
    <name type="synonym">Heterandria affinis</name>
    <dbReference type="NCBI Taxonomy" id="33528"/>
    <lineage>
        <taxon>Eukaryota</taxon>
        <taxon>Metazoa</taxon>
        <taxon>Chordata</taxon>
        <taxon>Craniata</taxon>
        <taxon>Vertebrata</taxon>
        <taxon>Euteleostomi</taxon>
        <taxon>Actinopterygii</taxon>
        <taxon>Neopterygii</taxon>
        <taxon>Teleostei</taxon>
        <taxon>Neoteleostei</taxon>
        <taxon>Acanthomorphata</taxon>
        <taxon>Ovalentaria</taxon>
        <taxon>Atherinomorphae</taxon>
        <taxon>Cyprinodontiformes</taxon>
        <taxon>Poeciliidae</taxon>
        <taxon>Poeciliinae</taxon>
        <taxon>Gambusia</taxon>
    </lineage>
</organism>
<dbReference type="GO" id="GO:0006303">
    <property type="term" value="P:double-strand break repair via nonhomologous end joining"/>
    <property type="evidence" value="ECO:0007669"/>
    <property type="project" value="TreeGrafter"/>
</dbReference>
<keyword evidence="2" id="KW-0227">DNA damage</keyword>
<evidence type="ECO:0000256" key="2">
    <source>
        <dbReference type="ARBA" id="ARBA00022763"/>
    </source>
</evidence>
<evidence type="ECO:0000256" key="5">
    <source>
        <dbReference type="ARBA" id="ARBA00023242"/>
    </source>
</evidence>
<evidence type="ECO:0000256" key="3">
    <source>
        <dbReference type="ARBA" id="ARBA00023125"/>
    </source>
</evidence>
<name>A0A315V145_GAMAF</name>
<evidence type="ECO:0000256" key="1">
    <source>
        <dbReference type="ARBA" id="ARBA00004123"/>
    </source>
</evidence>
<dbReference type="STRING" id="33528.ENSGAFP00000013401"/>
<evidence type="ECO:0000256" key="6">
    <source>
        <dbReference type="ARBA" id="ARBA00025747"/>
    </source>
</evidence>
<evidence type="ECO:0000256" key="7">
    <source>
        <dbReference type="ARBA" id="ARBA00044529"/>
    </source>
</evidence>
<evidence type="ECO:0000259" key="11">
    <source>
        <dbReference type="Pfam" id="PF21928"/>
    </source>
</evidence>
<accession>A0A315V145</accession>
<evidence type="ECO:0000313" key="12">
    <source>
        <dbReference type="EMBL" id="PWA15958.1"/>
    </source>
</evidence>
<sequence length="577" mass="63938">MMKRWCVYQKTSKYDLRMTSMDDVTMRMRASVMATPVNPAMVVNMTMVGLCTKHREGGVDPPVVAGEHATPELLQADQRHAAGLQQGDTVHTRPPEVHPVEPEPAFERCSGTSPVLPAPPTGPRRSREAPRQLPAGNTREEAENTRKPNLGFILGIITLTLTPPGCPRKPEWAALAPPRRRGEESDLVVPQVGVPSKQNRLVIWSLAHGLHHQPQLPHPLCSVGLAALKTSVHEAHVGLHHFLQKHHISRVSVERPEQRLLALSGCSSPSSPSMFQVISDSCSSLHRFDGGVVSVGLSSAMNPRTDPADDFLLQEPWLPVCIDGCQLLAKSWFGHTEYCVMLTDMQGVWEERMDTAAIECRAQELNRRLRAAVQAFFSHLREAAEPWLLGGGTGNSQMFVWRCDGVVTLKLKSELAGLPFHWEFHCSPAPVALVSRSTSGHTAAAAAEPELFCDSQACVQLVRPLLVMSRLLHRQLEELGELLARKDEEIQDYRENGATLSRERLQTEVFNKQLYTEDFIQKNLPLLRSDPSDALGFNADLQRLYAAVVAPHKRPQETHSDPDRTEPPEPEPAAQTT</sequence>
<evidence type="ECO:0000256" key="9">
    <source>
        <dbReference type="SAM" id="MobiDB-lite"/>
    </source>
</evidence>
<dbReference type="Gene3D" id="2.170.210.10">
    <property type="entry name" value="DNA double-strand break repair and VJ recombination XRCC4, N-terminal"/>
    <property type="match status" value="1"/>
</dbReference>
<keyword evidence="5" id="KW-0539">Nucleus</keyword>
<feature type="domain" description="XLF-like N-terminal" evidence="10">
    <location>
        <begin position="316"/>
        <end position="427"/>
    </location>
</feature>
<feature type="coiled-coil region" evidence="8">
    <location>
        <begin position="476"/>
        <end position="503"/>
    </location>
</feature>
<evidence type="ECO:0000256" key="8">
    <source>
        <dbReference type="SAM" id="Coils"/>
    </source>
</evidence>
<dbReference type="GO" id="GO:0032807">
    <property type="term" value="C:DNA ligase IV complex"/>
    <property type="evidence" value="ECO:0007669"/>
    <property type="project" value="TreeGrafter"/>
</dbReference>
<comment type="subcellular location">
    <subcellularLocation>
        <location evidence="1">Nucleus</location>
    </subcellularLocation>
</comment>
<protein>
    <recommendedName>
        <fullName evidence="7">Non-homologous end-joining factor 1</fullName>
    </recommendedName>
</protein>
<keyword evidence="8" id="KW-0175">Coiled coil</keyword>
<dbReference type="GO" id="GO:0045027">
    <property type="term" value="F:DNA end binding"/>
    <property type="evidence" value="ECO:0007669"/>
    <property type="project" value="TreeGrafter"/>
</dbReference>
<feature type="domain" description="XLF-like coiled-coil region" evidence="11">
    <location>
        <begin position="460"/>
        <end position="501"/>
    </location>
</feature>
<feature type="non-terminal residue" evidence="12">
    <location>
        <position position="577"/>
    </location>
</feature>
<dbReference type="Proteomes" id="UP000250572">
    <property type="component" value="Unassembled WGS sequence"/>
</dbReference>
<dbReference type="CDD" id="cd22285">
    <property type="entry name" value="HD_XLF_N"/>
    <property type="match status" value="1"/>
</dbReference>
<feature type="compositionally biased region" description="Basic and acidic residues" evidence="9">
    <location>
        <begin position="554"/>
        <end position="567"/>
    </location>
</feature>
<dbReference type="FunFam" id="1.10.287.450:FF:000003">
    <property type="entry name" value="Non-homologous end-joining factor 1"/>
    <property type="match status" value="1"/>
</dbReference>
<dbReference type="InterPro" id="IPR053829">
    <property type="entry name" value="XLF-like_CC"/>
</dbReference>